<evidence type="ECO:0000313" key="1">
    <source>
        <dbReference type="EMBL" id="MBX62165.1"/>
    </source>
</evidence>
<dbReference type="EMBL" id="GGEC01081681">
    <property type="protein sequence ID" value="MBX62165.1"/>
    <property type="molecule type" value="Transcribed_RNA"/>
</dbReference>
<organism evidence="1">
    <name type="scientific">Rhizophora mucronata</name>
    <name type="common">Asiatic mangrove</name>
    <dbReference type="NCBI Taxonomy" id="61149"/>
    <lineage>
        <taxon>Eukaryota</taxon>
        <taxon>Viridiplantae</taxon>
        <taxon>Streptophyta</taxon>
        <taxon>Embryophyta</taxon>
        <taxon>Tracheophyta</taxon>
        <taxon>Spermatophyta</taxon>
        <taxon>Magnoliopsida</taxon>
        <taxon>eudicotyledons</taxon>
        <taxon>Gunneridae</taxon>
        <taxon>Pentapetalae</taxon>
        <taxon>rosids</taxon>
        <taxon>fabids</taxon>
        <taxon>Malpighiales</taxon>
        <taxon>Rhizophoraceae</taxon>
        <taxon>Rhizophora</taxon>
    </lineage>
</organism>
<protein>
    <submittedName>
        <fullName evidence="1">Uncharacterized protein</fullName>
    </submittedName>
</protein>
<accession>A0A2P2Q586</accession>
<sequence length="27" mass="3313">MSPFFFLPFYLLFLIDCMSNESERAFF</sequence>
<proteinExistence type="predicted"/>
<reference evidence="1" key="1">
    <citation type="submission" date="2018-02" db="EMBL/GenBank/DDBJ databases">
        <title>Rhizophora mucronata_Transcriptome.</title>
        <authorList>
            <person name="Meera S.P."/>
            <person name="Sreeshan A."/>
            <person name="Augustine A."/>
        </authorList>
    </citation>
    <scope>NUCLEOTIDE SEQUENCE</scope>
    <source>
        <tissue evidence="1">Leaf</tissue>
    </source>
</reference>
<dbReference type="AlphaFoldDB" id="A0A2P2Q586"/>
<name>A0A2P2Q586_RHIMU</name>